<proteinExistence type="inferred from homology"/>
<dbReference type="PROSITE" id="PS00584">
    <property type="entry name" value="PFKB_KINASES_2"/>
    <property type="match status" value="1"/>
</dbReference>
<organism evidence="5 6">
    <name type="scientific">Roseibium limicola</name>
    <dbReference type="NCBI Taxonomy" id="2816037"/>
    <lineage>
        <taxon>Bacteria</taxon>
        <taxon>Pseudomonadati</taxon>
        <taxon>Pseudomonadota</taxon>
        <taxon>Alphaproteobacteria</taxon>
        <taxon>Hyphomicrobiales</taxon>
        <taxon>Stappiaceae</taxon>
        <taxon>Roseibium</taxon>
    </lineage>
</organism>
<dbReference type="Pfam" id="PF00294">
    <property type="entry name" value="PfkB"/>
    <property type="match status" value="1"/>
</dbReference>
<protein>
    <submittedName>
        <fullName evidence="5">Sugar kinase</fullName>
    </submittedName>
</protein>
<dbReference type="SUPFAM" id="SSF53613">
    <property type="entry name" value="Ribokinase-like"/>
    <property type="match status" value="1"/>
</dbReference>
<dbReference type="Gene3D" id="3.40.1190.20">
    <property type="match status" value="1"/>
</dbReference>
<dbReference type="InterPro" id="IPR002173">
    <property type="entry name" value="Carboh/pur_kinase_PfkB_CS"/>
</dbReference>
<dbReference type="GO" id="GO:0019698">
    <property type="term" value="P:D-galacturonate catabolic process"/>
    <property type="evidence" value="ECO:0007669"/>
    <property type="project" value="TreeGrafter"/>
</dbReference>
<dbReference type="GO" id="GO:0005829">
    <property type="term" value="C:cytosol"/>
    <property type="evidence" value="ECO:0007669"/>
    <property type="project" value="TreeGrafter"/>
</dbReference>
<dbReference type="GO" id="GO:0042840">
    <property type="term" value="P:D-glucuronate catabolic process"/>
    <property type="evidence" value="ECO:0007669"/>
    <property type="project" value="TreeGrafter"/>
</dbReference>
<dbReference type="InterPro" id="IPR011611">
    <property type="entry name" value="PfkB_dom"/>
</dbReference>
<sequence length="307" mass="32714">MTCRLLAIGECMVELSPRGEDNCAIGFAGDTLNTAWYARQVSSPETLSVAYFSAVGDDELSRRMADFMRAQKIEPALKVIPGATVGLYMIFLANGERSFQYWRSQSAARRLAEDLKELPGLGQGDFAYFSGITLAILPPEGRQVLLDCLKAAAERGVRVVFDPNLRRRLWDSAEDMCAATMAGASVSEIVLPSFEDEAEWFSDADKQATAERYLQAGSRLAVVKDGPGSVLVKAVDSAAFEVAPEPVSNIVDTTAAGDSFNGGFLASLAEGGSLADAVRLGCRLAGQVVTQRGALVEVSAADLNRGA</sequence>
<evidence type="ECO:0000256" key="2">
    <source>
        <dbReference type="ARBA" id="ARBA00022679"/>
    </source>
</evidence>
<dbReference type="RefSeq" id="WP_206938061.1">
    <property type="nucleotide sequence ID" value="NZ_JAFLNF010000001.1"/>
</dbReference>
<comment type="similarity">
    <text evidence="1">Belongs to the carbohydrate kinase PfkB family.</text>
</comment>
<evidence type="ECO:0000256" key="3">
    <source>
        <dbReference type="ARBA" id="ARBA00022777"/>
    </source>
</evidence>
<dbReference type="GO" id="GO:0006974">
    <property type="term" value="P:DNA damage response"/>
    <property type="evidence" value="ECO:0007669"/>
    <property type="project" value="TreeGrafter"/>
</dbReference>
<dbReference type="EMBL" id="JAFLNF010000001">
    <property type="protein sequence ID" value="MBO0344161.1"/>
    <property type="molecule type" value="Genomic_DNA"/>
</dbReference>
<dbReference type="InterPro" id="IPR050306">
    <property type="entry name" value="PfkB_Carbo_kinase"/>
</dbReference>
<dbReference type="AlphaFoldDB" id="A0A939ELQ7"/>
<reference evidence="5" key="1">
    <citation type="submission" date="2021-03" db="EMBL/GenBank/DDBJ databases">
        <title>Roseibium sp. CAU 1637 isolated from Incheon.</title>
        <authorList>
            <person name="Kim W."/>
        </authorList>
    </citation>
    <scope>NUCLEOTIDE SEQUENCE</scope>
    <source>
        <strain evidence="5">CAU 1637</strain>
    </source>
</reference>
<evidence type="ECO:0000256" key="1">
    <source>
        <dbReference type="ARBA" id="ARBA00010688"/>
    </source>
</evidence>
<keyword evidence="6" id="KW-1185">Reference proteome</keyword>
<gene>
    <name evidence="5" type="ORF">J0X15_02915</name>
</gene>
<dbReference type="InterPro" id="IPR029056">
    <property type="entry name" value="Ribokinase-like"/>
</dbReference>
<accession>A0A939ELQ7</accession>
<dbReference type="CDD" id="cd01166">
    <property type="entry name" value="KdgK"/>
    <property type="match status" value="1"/>
</dbReference>
<dbReference type="GO" id="GO:0008673">
    <property type="term" value="F:2-dehydro-3-deoxygluconokinase activity"/>
    <property type="evidence" value="ECO:0007669"/>
    <property type="project" value="TreeGrafter"/>
</dbReference>
<keyword evidence="3 5" id="KW-0418">Kinase</keyword>
<comment type="caution">
    <text evidence="5">The sequence shown here is derived from an EMBL/GenBank/DDBJ whole genome shotgun (WGS) entry which is preliminary data.</text>
</comment>
<dbReference type="PANTHER" id="PTHR43085">
    <property type="entry name" value="HEXOKINASE FAMILY MEMBER"/>
    <property type="match status" value="1"/>
</dbReference>
<feature type="domain" description="Carbohydrate kinase PfkB" evidence="4">
    <location>
        <begin position="5"/>
        <end position="294"/>
    </location>
</feature>
<dbReference type="PANTHER" id="PTHR43085:SF15">
    <property type="entry name" value="2-DEHYDRO-3-DEOXYGLUCONOKINASE"/>
    <property type="match status" value="1"/>
</dbReference>
<evidence type="ECO:0000313" key="5">
    <source>
        <dbReference type="EMBL" id="MBO0344161.1"/>
    </source>
</evidence>
<dbReference type="Proteomes" id="UP000664779">
    <property type="component" value="Unassembled WGS sequence"/>
</dbReference>
<keyword evidence="2" id="KW-0808">Transferase</keyword>
<evidence type="ECO:0000259" key="4">
    <source>
        <dbReference type="Pfam" id="PF00294"/>
    </source>
</evidence>
<evidence type="ECO:0000313" key="6">
    <source>
        <dbReference type="Proteomes" id="UP000664779"/>
    </source>
</evidence>
<name>A0A939ELQ7_9HYPH</name>